<accession>A0A0F9BFK3</accession>
<dbReference type="InterPro" id="IPR032626">
    <property type="entry name" value="GxGYxYP_N_1st"/>
</dbReference>
<dbReference type="PANTHER" id="PTHR37321">
    <property type="entry name" value="EXPORTED PROTEIN-RELATED"/>
    <property type="match status" value="1"/>
</dbReference>
<comment type="caution">
    <text evidence="3">The sequence shown here is derived from an EMBL/GenBank/DDBJ whole genome shotgun (WGS) entry which is preliminary data.</text>
</comment>
<evidence type="ECO:0000259" key="1">
    <source>
        <dbReference type="Pfam" id="PF16216"/>
    </source>
</evidence>
<dbReference type="Pfam" id="PF20957">
    <property type="entry name" value="GxGYxYP_N_2nd"/>
    <property type="match status" value="1"/>
</dbReference>
<organism evidence="3">
    <name type="scientific">marine sediment metagenome</name>
    <dbReference type="NCBI Taxonomy" id="412755"/>
    <lineage>
        <taxon>unclassified sequences</taxon>
        <taxon>metagenomes</taxon>
        <taxon>ecological metagenomes</taxon>
    </lineage>
</organism>
<dbReference type="EMBL" id="LAZR01038063">
    <property type="protein sequence ID" value="KKL20530.1"/>
    <property type="molecule type" value="Genomic_DNA"/>
</dbReference>
<name>A0A0F9BFK3_9ZZZZ</name>
<feature type="non-terminal residue" evidence="3">
    <location>
        <position position="188"/>
    </location>
</feature>
<feature type="domain" description="GxGYxYP putative glycoside hydrolase second N-terminal" evidence="2">
    <location>
        <begin position="122"/>
        <end position="177"/>
    </location>
</feature>
<gene>
    <name evidence="3" type="ORF">LCGC14_2454530</name>
</gene>
<feature type="domain" description="GxGYxYP putative glycoside hydrolase first N-terminal" evidence="1">
    <location>
        <begin position="54"/>
        <end position="116"/>
    </location>
</feature>
<dbReference type="PANTHER" id="PTHR37321:SF1">
    <property type="entry name" value="EXPORTED PROTEIN"/>
    <property type="match status" value="1"/>
</dbReference>
<dbReference type="Pfam" id="PF16216">
    <property type="entry name" value="GxGYxYP_N"/>
    <property type="match status" value="1"/>
</dbReference>
<evidence type="ECO:0000259" key="2">
    <source>
        <dbReference type="Pfam" id="PF20957"/>
    </source>
</evidence>
<protein>
    <submittedName>
        <fullName evidence="3">Uncharacterized protein</fullName>
    </submittedName>
</protein>
<dbReference type="InterPro" id="IPR048310">
    <property type="entry name" value="GxGYxYP_N_2nd"/>
</dbReference>
<evidence type="ECO:0000313" key="3">
    <source>
        <dbReference type="EMBL" id="KKL20530.1"/>
    </source>
</evidence>
<dbReference type="AlphaFoldDB" id="A0A0F9BFK3"/>
<sequence length="188" mass="20658">MSVQSRCVLLLATATILSLLGVSATARAMDPGVQTGAANVIYTYTLAHDPTPQSYDEAVTVACLQGIINRDAPRVYVLSRKDNRPQYWMKVLSGEGRWLHGKTLNPLADLDSLVQMARPQLKGAIIWDPDVPASINVATTMAGVEDAVVLSPEYAEKYLERWNLPVLDDLRDRFTGEETGSKKNDANR</sequence>
<reference evidence="3" key="1">
    <citation type="journal article" date="2015" name="Nature">
        <title>Complex archaea that bridge the gap between prokaryotes and eukaryotes.</title>
        <authorList>
            <person name="Spang A."/>
            <person name="Saw J.H."/>
            <person name="Jorgensen S.L."/>
            <person name="Zaremba-Niedzwiedzka K."/>
            <person name="Martijn J."/>
            <person name="Lind A.E."/>
            <person name="van Eijk R."/>
            <person name="Schleper C."/>
            <person name="Guy L."/>
            <person name="Ettema T.J."/>
        </authorList>
    </citation>
    <scope>NUCLEOTIDE SEQUENCE</scope>
</reference>
<proteinExistence type="predicted"/>